<feature type="region of interest" description="Disordered" evidence="5">
    <location>
        <begin position="153"/>
        <end position="282"/>
    </location>
</feature>
<feature type="region of interest" description="Disordered" evidence="5">
    <location>
        <begin position="1462"/>
        <end position="1507"/>
    </location>
</feature>
<keyword evidence="2" id="KW-0677">Repeat</keyword>
<dbReference type="EMBL" id="CP063136">
    <property type="protein sequence ID" value="QOU20775.1"/>
    <property type="molecule type" value="Genomic_DNA"/>
</dbReference>
<dbReference type="PANTHER" id="PTHR47933:SF11">
    <property type="entry name" value="PENTATRICOPEPTIDE REPEAT-CONTAINING PROTEIN 2"/>
    <property type="match status" value="1"/>
</dbReference>
<dbReference type="Pfam" id="PF22874">
    <property type="entry name" value="SBE2_M"/>
    <property type="match status" value="1"/>
</dbReference>
<dbReference type="InterPro" id="IPR011990">
    <property type="entry name" value="TPR-like_helical_dom_sf"/>
</dbReference>
<dbReference type="PROSITE" id="PS51375">
    <property type="entry name" value="PPR"/>
    <property type="match status" value="1"/>
</dbReference>
<dbReference type="Proteomes" id="UP000663131">
    <property type="component" value="Chromosome 8"/>
</dbReference>
<evidence type="ECO:0000313" key="8">
    <source>
        <dbReference type="Proteomes" id="UP000663131"/>
    </source>
</evidence>
<feature type="compositionally biased region" description="Basic and acidic residues" evidence="5">
    <location>
        <begin position="169"/>
        <end position="188"/>
    </location>
</feature>
<dbReference type="GO" id="GO:0003729">
    <property type="term" value="F:mRNA binding"/>
    <property type="evidence" value="ECO:0007669"/>
    <property type="project" value="TreeGrafter"/>
</dbReference>
<name>A0A871R9D5_DEKBR</name>
<dbReference type="GO" id="GO:0005739">
    <property type="term" value="C:mitochondrion"/>
    <property type="evidence" value="ECO:0007669"/>
    <property type="project" value="UniProtKB-SubCell"/>
</dbReference>
<sequence length="1631" mass="183873">MFPHSCTNITSNGNKSSIHYKTPSSMDKQYPKASGRRVFSLQGDMSTVPIVSEDIQDADLSDVPIDKNIASPPPITSIQFSASPYNSPVQKRNYRKGVAGSQSNRVSLVSSCSSDGNTPYGNDSIASRPSELLLNVMNLKNVSCTTFGNSDSFLKSPDEACEDDTIDSTEPHTETERRTDDVEKENSVGRKIPNAQKAGTNGSNSTSNTSSTRPLSSESTDSFPGQVLDTSMSSMTSNSSSDASLQIPPSREDRRFSLSGTSTGSAESSASITDSARSRSNKVASFSPLIAQTESRISMLAPPSYPAGGRMSSVQSLPTISQTSQETLRMSSAYKVLAASAARKKKQRKSLSKAEKEKLWDQDTGNDVSAATAMYNVPMASSSTVKLLKSTSSRQSKKILREAWAEAENGMVLKPSPLPGNVSVSASASPSVPSSNRFSTQSMCTLPNGSDSCVNRQHRSSVRSDYGDIQSPELCKESSFTTLSPTAQQLSNFYEYSLKVSAHEEMDRRSKFVDEKMCGQQKELADQKLVDLRLMSPEKLKLLSSTRPIWLPPKDKQESSRQEREFRRLIKHQGRKLKRDNFLKDKRTRERMIGDARLLYLSKKEELSSRNVAEIRKLFWNTSIKSTTRMTIFGLVLRHELGINSNEELNNIPAADSRNAPVSAEVDSIVDSMLHTCDDPKLITVLTNLLKRVSMMKSWTLKSSKSITSLLNEGFTSTEIIRTLHYLNDLVITEQFVTKFNDNILRNRVMVSAGKHFKDDLNVINMKSLTQIISTLSTTIIFKLFNLLLVTGDYKLLYALVLTILLHYHFGWNNVQLLLNCNFKENPIKIEDEELFWDSSKVDDYRGIMLSTAPRGSRLVSITNNLLKLAISASLIDHGYTGYRITGTVQFQCNSRRSVVFARTHNNRKRSNKVNTVLRPRNDNFKAVEKELGLKLDNLTKLTQQVQGIIKKQKEQEATEKAKKVWNVNEIDYDNGVEEDADAIFKALSNSRTSTSSSGPNLLREASSGNLQVDDLTDWANPDTTMSIFPKVHSYVELPTSIADQLDDAALQSIASKETANWIPVIDKLYEDPSCLQNSSSYEAHVLLRSIPKVQRPAVISKFYEIAKESGLLDNSYLYNDILSCYNKMDIKRSKPIIEKLYKEMTVEKGLKPDIFTIGVMVNMYGKDRNVNGVRVFLRKIEELGEHPNSAIYTSILQMYIRMNEYESAKEIFDTMKFLSLETAPTSRTFSSMILLDTLHDNVEHGIDLYDEMKTKNVKIEAQALLALVKGCSTRRNLIHQGWSFILEYYSLGYPASYKLMEIMLALSARDSDLNFARGLYLNIFETNTKANHGILTPPRAASLKYLLNAYYYFQESMVPNSVTDTRVRAIKASSLELMNFNFSDKAPPMLPVRDLSFADNKAAIFEEARALFNYHMLMFPDMVSEQIMEAYLFVLAVHSDTKTFLAAWNKYTYLENGEDGASNDETVTIEEPKEEEKVKENEFTKKDDDNEKLPVEKELDKPPKRFPRSDRLYNACMHAARNYKDVKFAQKIWIERGKYRKTPAFQKLDAYTQDQLDFRFARAMLSCLVETGNAVDAYQLVLSSQNRFVWTYYHLKSLFSLCERMGFVTFKTELEKVVNRGARFIRRSQR</sequence>
<evidence type="ECO:0000256" key="1">
    <source>
        <dbReference type="ARBA" id="ARBA00004173"/>
    </source>
</evidence>
<evidence type="ECO:0000256" key="5">
    <source>
        <dbReference type="SAM" id="MobiDB-lite"/>
    </source>
</evidence>
<dbReference type="RefSeq" id="XP_041137268.1">
    <property type="nucleotide sequence ID" value="XM_041279054.1"/>
</dbReference>
<dbReference type="InterPro" id="IPR002885">
    <property type="entry name" value="PPR_rpt"/>
</dbReference>
<organism evidence="7 8">
    <name type="scientific">Dekkera bruxellensis</name>
    <name type="common">Brettanomyces custersii</name>
    <dbReference type="NCBI Taxonomy" id="5007"/>
    <lineage>
        <taxon>Eukaryota</taxon>
        <taxon>Fungi</taxon>
        <taxon>Dikarya</taxon>
        <taxon>Ascomycota</taxon>
        <taxon>Saccharomycotina</taxon>
        <taxon>Pichiomycetes</taxon>
        <taxon>Pichiales</taxon>
        <taxon>Pichiaceae</taxon>
        <taxon>Brettanomyces</taxon>
    </lineage>
</organism>
<dbReference type="PANTHER" id="PTHR47933">
    <property type="entry name" value="PENTATRICOPEPTIDE REPEAT-CONTAINING PROTEIN 1, MITOCHONDRIAL"/>
    <property type="match status" value="1"/>
</dbReference>
<evidence type="ECO:0000256" key="3">
    <source>
        <dbReference type="ARBA" id="ARBA00044527"/>
    </source>
</evidence>
<feature type="compositionally biased region" description="Low complexity" evidence="5">
    <location>
        <begin position="257"/>
        <end position="271"/>
    </location>
</feature>
<gene>
    <name evidence="7" type="ORF">BRETT_000489</name>
</gene>
<accession>A0A871R9D5</accession>
<evidence type="ECO:0000313" key="7">
    <source>
        <dbReference type="EMBL" id="QOU20775.1"/>
    </source>
</evidence>
<reference evidence="7" key="1">
    <citation type="submission" date="2020-10" db="EMBL/GenBank/DDBJ databases">
        <authorList>
            <person name="Palmer J.M."/>
        </authorList>
    </citation>
    <scope>NUCLEOTIDE SEQUENCE</scope>
    <source>
        <strain evidence="7">UCD 2041</strain>
    </source>
</reference>
<evidence type="ECO:0000256" key="4">
    <source>
        <dbReference type="PROSITE-ProRule" id="PRU00708"/>
    </source>
</evidence>
<dbReference type="InterPro" id="IPR051240">
    <property type="entry name" value="Mito_RNA-Proc/Resp"/>
</dbReference>
<dbReference type="InterPro" id="IPR053949">
    <property type="entry name" value="SBE2/SBE22_M"/>
</dbReference>
<protein>
    <recommendedName>
        <fullName evidence="3">Mitochondrial 15S rRNA processing factor CCM1</fullName>
    </recommendedName>
</protein>
<feature type="compositionally biased region" description="Low complexity" evidence="5">
    <location>
        <begin position="229"/>
        <end position="244"/>
    </location>
</feature>
<proteinExistence type="predicted"/>
<evidence type="ECO:0000259" key="6">
    <source>
        <dbReference type="Pfam" id="PF22874"/>
    </source>
</evidence>
<feature type="compositionally biased region" description="Polar residues" evidence="5">
    <location>
        <begin position="1"/>
        <end position="27"/>
    </location>
</feature>
<dbReference type="KEGG" id="bbrx:BRETT_000489"/>
<feature type="repeat" description="PPR" evidence="4">
    <location>
        <begin position="1189"/>
        <end position="1223"/>
    </location>
</feature>
<dbReference type="Gene3D" id="1.25.40.10">
    <property type="entry name" value="Tetratricopeptide repeat domain"/>
    <property type="match status" value="2"/>
</dbReference>
<dbReference type="OrthoDB" id="185373at2759"/>
<feature type="domain" description="SBE2/SBE22 middle" evidence="6">
    <location>
        <begin position="472"/>
        <end position="567"/>
    </location>
</feature>
<evidence type="ECO:0000256" key="2">
    <source>
        <dbReference type="ARBA" id="ARBA00022737"/>
    </source>
</evidence>
<reference evidence="7" key="2">
    <citation type="journal article" name="BMC Genomics">
        <title>New genome assemblies reveal patterns of domestication and adaptation across Brettanomyces (Dekkera) species.</title>
        <authorList>
            <person name="Roach M.J."/>
            <person name="Borneman A.R."/>
        </authorList>
    </citation>
    <scope>NUCLEOTIDE SEQUENCE</scope>
    <source>
        <strain evidence="7">UCD 2041</strain>
    </source>
</reference>
<feature type="compositionally biased region" description="Low complexity" evidence="5">
    <location>
        <begin position="200"/>
        <end position="222"/>
    </location>
</feature>
<comment type="subcellular location">
    <subcellularLocation>
        <location evidence="1">Mitochondrion</location>
    </subcellularLocation>
</comment>
<feature type="region of interest" description="Disordered" evidence="5">
    <location>
        <begin position="1"/>
        <end position="33"/>
    </location>
</feature>
<dbReference type="GeneID" id="64572414"/>
<feature type="compositionally biased region" description="Basic and acidic residues" evidence="5">
    <location>
        <begin position="1471"/>
        <end position="1507"/>
    </location>
</feature>